<sequence length="2652" mass="270703">MNTDSKFTPVCFTLLILLLSLPVTVWCQTSWKGTVSTTWNDANNWTAGIPTASVDAVIGDASFTGSFQPTISSVTAACRTLTLVTSAKNPVLTVSKGLTVSGTLTIGSGCTISHRGVTVTVKGDFINNGTYTATSNSSRITMAGAGITQSINGSGISFRRLTISAGATVTPAASFAVTIALSVSGTLLPSESTTTLISGAGTLSVTATGVLHVKGATFATNYALTGTTTLSAGSTVEYSASLSNQTVRNDLTYSTLRISGALVKTLAGNLNAMNSSTSAAGMIVVNAGILDLSSFTANRGTTVAGGTISIANGATLRIGGTGTMPANFVTRSFALSSTVEYNGLAQNVSAETYGNLTLSSSSGAVVKTMPATAFTVAGNLTSTPGAGTSVTFTAAANIVISGNTTINTGTTFNGGSFTIDISGNWVNTGTFAGGTGTVNMNGPGTSISGTGTHGFNNLNVTATNISAAATASITIVGNFATTGPGAFTHAPGGTVTMTGATKTITGASITLDNLTVSGSMSTTSSVILTGNLVVSGTLTGTGGTISMQGASKTISGAGTIAFGSLIIPGTVTTAVPFSVSTTLDVSGSFSATAGTATFAGTSTLNGTANLFNVALNGTSLQLSTNAVLGIANTFTVTAGTLNVTSTTPNTVNFNGTAAQTINALTYNRLLLSGGSAKTAAGAITSSYFTLASGTTFNAGSFTHQVLLDFTNNGTFNAATSTFAFIGSNISTITGVTTFNILTLNKGAQSTQVNLNNDVNAATINMTVGTMNTGTNVVNMTVDRTGPGVILGNIRRTQSFGLGGTYAFESPNNSLSILGLPLTGSITVSVAIGPIGDFPQGSAINRVYTINTGLTLGLTTVRLHYEDGELNGNNESTMGLWYNSGAGWGAVGKSGNNTTDNYVEISGQLAINGRWTLSDNSNVVRWNGSVSSDWSNANNWTVLQGSPSRPPGVNDVAEIGTIAFTNQPTISTTASVKAISLGSVQAVNLTVASGGSLTTQGNIAGKWSANVTHNINVGAQTLTVNGDLPLSDGTAAHAINLNIGAGTVTVGGSLTQSGGANVVFSGAGRLNIGSNYNYTNGTFTPGTGTVNYNGSGAQNIAGLSYYNLLIGKSAGDALLSSAASAAGTLSVTGGSMTMNGATNVTGDVNISPGAILNSGVVGLTVGGNWNNSGTFSSSGGTVTLNGTGTQTVAATTFNNLIVSNTGGSVTLTGNCPINGNLSVNSGTLNLSTFTASRASAGGTFTLANGATLLAGGTSNFPGGYSTNTLGSTSTTNYNGSVAQSVAGISYGNLIFSNGGTKTLAATSIVNGDITINSGATLNGATYTINLFGNWNNSGTFAPATSTVTLNGANKTINGNTTFNRLTAYGSYVVSGSNITYNTLLTIATGGSFNGGSGTATINGDLTNNGSLTSNGVTTFTGTAQQTIRFVNALVSNSSGVINFNGTIPPVLNSTSTPTYATLNINNTGGVTASVGWNVGIAFNIANGATFNGGPSTHNIFGSFTNNGTVTSSGTMNFLPSAAQTIRLSGTAFTSTGTLLFGGTGAISVVGAPTALGNVLITNTSGVTPSANWPVNGDFMIANNAIFNAGSYTYTVAGDVESNGTLNGGTSTFVMTAADAQLTGSPGTTFYDLTITGSTTAISDYNVARNFTNNGTYDGTVGTLTMVGSVAGNISGAAASFNLSQVTIQKDAGVTVFLAKAITAVDDITVNTGIFDAAGFAITATAASSLAIEDNARLILRGTQTLPTFTSYTVDTFSTVEYGGSTQAVSAVTPYGNLVISTSGSKTASAILKILNDFTLSNGTFVQGSFTDTIGGNWTMTSGTYNNTGATVYFNGAGTQTITSTGAFNNLTVNKLTNGITLGSNVTINSVLNFLRGKITTGNTFALIQPATGTVTGASQSTGWVVGRLQKAFPTGSATRTFEVGGVSYYTPAVITIPNVTTSGSILTTVATPDHPNIATSNLNPNKSVNRYWTFANTGLAFTSASVTLNWNAADVDAGSNTANFKAGAYNGTTWSAPASNTPLPTSIIATGITNLNVALAVGESIIDNTWTGAVNVNWFLDGNWSNNIVPISTTNATIPTGLTNYPLITTGTAVTNNLIIQSGAAVTVNGGTMQIYGAITNSGTFTASNGTIEMTSTTAAQAIPANVFAGNTILNLTTNNTFGVSLLGTLNISGVLKASTGAFSTSTFLTLLSTATRTALIDGSGNGAVTGSVKIQRYRPTGFGYTYLSSPFNAATVDEFSNDINLSATFPRFYRYVENRTSSGWVSYTATSNILTPMLGYAGNLGTSTSPVVIDMTGTVNNGTITAPTLTNNNQPYTKGFNLVGNPYPSPVDWDATSAWTRTNIDNAIYFFNAGSTNQYTGTYASYINGVSSDGIANNIIPAMQGFFVHVSDGAYPVSGLLRVTNAARVNNLAPNFHRERPLTEPLLRISAGYTDEGYPADPAVIYFDNSYARAFEVDIDALKLFNTDEFIPNLYVMAGTQRQSIAAWPNDIDSTEMIPLGITTEREGYVSFTLPVIERMPLNRHFYLYDREANVTHDLQQSTPYRLFLRKGSFDDRFFLVLREGEDNTPADGNMNYHAFAVGNSLYGQFDKVPGEKCTITVSNVSGQVLLRKDFTGNGRYLLGSHYTGGIYIVTFSANRQQVSKKVFIANQ</sequence>
<name>A0A6B9Z8C2_9BACT</name>
<gene>
    <name evidence="1" type="ORF">GWR21_00470</name>
</gene>
<dbReference type="EMBL" id="CP048113">
    <property type="protein sequence ID" value="QHS58119.1"/>
    <property type="molecule type" value="Genomic_DNA"/>
</dbReference>
<evidence type="ECO:0000313" key="2">
    <source>
        <dbReference type="Proteomes" id="UP000476411"/>
    </source>
</evidence>
<reference evidence="1 2" key="1">
    <citation type="submission" date="2020-01" db="EMBL/GenBank/DDBJ databases">
        <title>Complete genome sequence of Chitinophaga sp. H33E-04 isolated from quinoa roots.</title>
        <authorList>
            <person name="Weon H.-Y."/>
            <person name="Lee S.A."/>
        </authorList>
    </citation>
    <scope>NUCLEOTIDE SEQUENCE [LARGE SCALE GENOMIC DNA]</scope>
    <source>
        <strain evidence="1 2">H33E-04</strain>
    </source>
</reference>
<dbReference type="Proteomes" id="UP000476411">
    <property type="component" value="Chromosome"/>
</dbReference>
<evidence type="ECO:0008006" key="3">
    <source>
        <dbReference type="Google" id="ProtNLM"/>
    </source>
</evidence>
<dbReference type="KEGG" id="chih:GWR21_00470"/>
<protein>
    <recommendedName>
        <fullName evidence="3">Secretion system C-terminal sorting domain-containing protein</fullName>
    </recommendedName>
</protein>
<proteinExistence type="predicted"/>
<accession>A0A6B9Z8C2</accession>
<organism evidence="1 2">
    <name type="scientific">Chitinophaga agri</name>
    <dbReference type="NCBI Taxonomy" id="2703787"/>
    <lineage>
        <taxon>Bacteria</taxon>
        <taxon>Pseudomonadati</taxon>
        <taxon>Bacteroidota</taxon>
        <taxon>Chitinophagia</taxon>
        <taxon>Chitinophagales</taxon>
        <taxon>Chitinophagaceae</taxon>
        <taxon>Chitinophaga</taxon>
    </lineage>
</organism>
<keyword evidence="2" id="KW-1185">Reference proteome</keyword>
<evidence type="ECO:0000313" key="1">
    <source>
        <dbReference type="EMBL" id="QHS58119.1"/>
    </source>
</evidence>
<dbReference type="RefSeq" id="WP_162329824.1">
    <property type="nucleotide sequence ID" value="NZ_CP048113.1"/>
</dbReference>